<dbReference type="EMBL" id="GG745544">
    <property type="protein sequence ID" value="EFD93212.1"/>
    <property type="molecule type" value="Genomic_DNA"/>
</dbReference>
<dbReference type="Proteomes" id="UP000009376">
    <property type="component" value="Unassembled WGS sequence"/>
</dbReference>
<dbReference type="AlphaFoldDB" id="D6GU83"/>
<protein>
    <submittedName>
        <fullName evidence="1">Uncharacterized protein</fullName>
    </submittedName>
</protein>
<sequence length="96" mass="11246">MFKDYDEKEFDTPHLIWNLSEIVVEPIDEDSELQPLVPERATAYKKYHKMIVPGRDIDIVEYFRRLYNENTSSGGDFAQFLVRAKNEIGKLSSLFS</sequence>
<organism evidence="1 2">
    <name type="scientific">Candidatus Parvarchaeum acidophilus ARMAN-5</name>
    <dbReference type="NCBI Taxonomy" id="662762"/>
    <lineage>
        <taxon>Archaea</taxon>
        <taxon>Candidatus Parvarchaeota</taxon>
        <taxon>Candidatus Parvarchaeum</taxon>
    </lineage>
</organism>
<reference evidence="1 2" key="1">
    <citation type="journal article" date="2010" name="Proc. Natl. Acad. Sci. U.S.A.">
        <title>Enigmatic, ultrasmall, uncultivated Archaea.</title>
        <authorList>
            <person name="Baker B.J."/>
            <person name="Comolli L.R."/>
            <person name="Dick G.J."/>
            <person name="Hauser L.J."/>
            <person name="Hyatt D."/>
            <person name="Dill B.D."/>
            <person name="Land M.L."/>
            <person name="Verberkmoes N.C."/>
            <person name="Hettich R.L."/>
            <person name="Banfield J.F."/>
        </authorList>
    </citation>
    <scope>NUCLEOTIDE SEQUENCE [LARGE SCALE GENOMIC DNA]</scope>
</reference>
<proteinExistence type="predicted"/>
<name>D6GU83_PARA5</name>
<accession>D6GU83</accession>
<evidence type="ECO:0000313" key="2">
    <source>
        <dbReference type="Proteomes" id="UP000009376"/>
    </source>
</evidence>
<gene>
    <name evidence="1" type="ORF">BJBARM5_0003</name>
</gene>
<evidence type="ECO:0000313" key="1">
    <source>
        <dbReference type="EMBL" id="EFD93212.1"/>
    </source>
</evidence>